<comment type="caution">
    <text evidence="2">The sequence shown here is derived from an EMBL/GenBank/DDBJ whole genome shotgun (WGS) entry which is preliminary data.</text>
</comment>
<evidence type="ECO:0000256" key="1">
    <source>
        <dbReference type="SAM" id="MobiDB-lite"/>
    </source>
</evidence>
<feature type="region of interest" description="Disordered" evidence="1">
    <location>
        <begin position="190"/>
        <end position="217"/>
    </location>
</feature>
<feature type="compositionally biased region" description="Low complexity" evidence="1">
    <location>
        <begin position="18"/>
        <end position="34"/>
    </location>
</feature>
<gene>
    <name evidence="2" type="ORF">ATNIH1004_001632</name>
</gene>
<reference evidence="2 3" key="1">
    <citation type="submission" date="2019-08" db="EMBL/GenBank/DDBJ databases">
        <title>The genome sequence of a newly discovered highly antifungal drug resistant Aspergillus species, Aspergillus tanneri NIH 1004.</title>
        <authorList>
            <person name="Mounaud S."/>
            <person name="Singh I."/>
            <person name="Joardar V."/>
            <person name="Pakala S."/>
            <person name="Pakala S."/>
            <person name="Venepally P."/>
            <person name="Chung J.K."/>
            <person name="Losada L."/>
            <person name="Nierman W.C."/>
        </authorList>
    </citation>
    <scope>NUCLEOTIDE SEQUENCE [LARGE SCALE GENOMIC DNA]</scope>
    <source>
        <strain evidence="2 3">NIH1004</strain>
    </source>
</reference>
<evidence type="ECO:0000313" key="3">
    <source>
        <dbReference type="Proteomes" id="UP000324241"/>
    </source>
</evidence>
<dbReference type="GeneID" id="54324334"/>
<feature type="region of interest" description="Disordered" evidence="1">
    <location>
        <begin position="1"/>
        <end position="36"/>
    </location>
</feature>
<dbReference type="Proteomes" id="UP000324241">
    <property type="component" value="Unassembled WGS sequence"/>
</dbReference>
<dbReference type="VEuPathDB" id="FungiDB:EYZ11_005700"/>
<feature type="compositionally biased region" description="Basic residues" evidence="1">
    <location>
        <begin position="194"/>
        <end position="217"/>
    </location>
</feature>
<name>A0A5M9NDD9_9EURO</name>
<dbReference type="AlphaFoldDB" id="A0A5M9NDD9"/>
<accession>A0A5M9NDD9</accession>
<organism evidence="2 3">
    <name type="scientific">Aspergillus tanneri</name>
    <dbReference type="NCBI Taxonomy" id="1220188"/>
    <lineage>
        <taxon>Eukaryota</taxon>
        <taxon>Fungi</taxon>
        <taxon>Dikarya</taxon>
        <taxon>Ascomycota</taxon>
        <taxon>Pezizomycotina</taxon>
        <taxon>Eurotiomycetes</taxon>
        <taxon>Eurotiomycetidae</taxon>
        <taxon>Eurotiales</taxon>
        <taxon>Aspergillaceae</taxon>
        <taxon>Aspergillus</taxon>
        <taxon>Aspergillus subgen. Circumdati</taxon>
    </lineage>
</organism>
<proteinExistence type="predicted"/>
<sequence length="217" mass="23778">MKYTKPSSGGIYPFQPWSQNRSSIRSSPSEASPSTTNITFNFSFGSAYECSPISMPPPPPPSPNDTLTDITPRKCSFSSAYGMSNSCAFPSWPNRPSLINADSDGSTASAYISDEDLYFDIPAPADTVIDEESAAHDPAMGDTDLTTEQQIQMMRAAAEEEAHRARFLAQVQAHARAQQALRVAQLAAVERENARRKKRKAIPDRKRRATCSKSIRA</sequence>
<protein>
    <submittedName>
        <fullName evidence="2">Uncharacterized protein</fullName>
    </submittedName>
</protein>
<dbReference type="EMBL" id="QUQM01000002">
    <property type="protein sequence ID" value="KAA8652727.1"/>
    <property type="molecule type" value="Genomic_DNA"/>
</dbReference>
<dbReference type="OrthoDB" id="5294241at2759"/>
<evidence type="ECO:0000313" key="2">
    <source>
        <dbReference type="EMBL" id="KAA8652727.1"/>
    </source>
</evidence>
<dbReference type="RefSeq" id="XP_033432088.1">
    <property type="nucleotide sequence ID" value="XM_033566331.1"/>
</dbReference>